<evidence type="ECO:0000256" key="8">
    <source>
        <dbReference type="ARBA" id="ARBA00023180"/>
    </source>
</evidence>
<dbReference type="InterPro" id="IPR021981">
    <property type="entry name" value="DUF3586"/>
</dbReference>
<dbReference type="GO" id="GO:0006508">
    <property type="term" value="P:proteolysis"/>
    <property type="evidence" value="ECO:0007669"/>
    <property type="project" value="UniProtKB-KW"/>
</dbReference>
<dbReference type="Gene3D" id="3.90.70.10">
    <property type="entry name" value="Cysteine proteinases"/>
    <property type="match status" value="1"/>
</dbReference>
<keyword evidence="2" id="KW-0645">Protease</keyword>
<dbReference type="Pfam" id="PF08246">
    <property type="entry name" value="Inhibitor_I29"/>
    <property type="match status" value="1"/>
</dbReference>
<dbReference type="InterPro" id="IPR039417">
    <property type="entry name" value="Peptidase_C1A_papain-like"/>
</dbReference>
<evidence type="ECO:0000256" key="4">
    <source>
        <dbReference type="ARBA" id="ARBA00022801"/>
    </source>
</evidence>
<dbReference type="PROSITE" id="PS00139">
    <property type="entry name" value="THIOL_PROTEASE_CYS"/>
    <property type="match status" value="1"/>
</dbReference>
<dbReference type="Pfam" id="PF00112">
    <property type="entry name" value="Peptidase_C1"/>
    <property type="match status" value="1"/>
</dbReference>
<dbReference type="EMBL" id="EF538805">
    <property type="protein sequence ID" value="ABQ23399.1"/>
    <property type="molecule type" value="mRNA"/>
</dbReference>
<sequence length="443" mass="47584">MKAVIVTALLMVCTVMGAPTTDDLFSDFKATHARNYVSPGEERKRFEIFAANMKKAAELNRKNPMATFGPNEFADMSSEEFQTRHNAARHYAAAKARRAKHTKSFTKEEIKAADGQKIDWRLKGAVTSVKNQGSCGSCWSFSTTGNIEGQNAIATGNLVSLSEQELVSCDTTDNGCNGGLMDNAFGWLISTRGGQIATEASYPYVSGNGIVPACSYNLDNKPVGATISNFQDITGTEEDMAAFVFNYGPLSIGVDASTWQSYAGGIITYCPDVQIDHGVLIVGYDDTAPTPYWIIKNSWTANWGEDGYIRVAKGSNMCGLTSTPSSSVVGNGHRSIPALTIPESGNLIQVTCLDAKCSDGCSRNIFPLHTCIPFNEGASVIAACYPSQVALSVYQSTDCTGPSQSTALSLNQCLMSDTGYFEIMCASNTNFALPKGLLLPRRF</sequence>
<organism evidence="12">
    <name type="scientific">Trypanoplasma borreli</name>
    <dbReference type="NCBI Taxonomy" id="5710"/>
    <lineage>
        <taxon>Eukaryota</taxon>
        <taxon>Discoba</taxon>
        <taxon>Euglenozoa</taxon>
        <taxon>Kinetoplastea</taxon>
        <taxon>Metakinetoplastina</taxon>
        <taxon>Parabodonida</taxon>
        <taxon>Trypanoplasma</taxon>
    </lineage>
</organism>
<dbReference type="InterPro" id="IPR025661">
    <property type="entry name" value="Pept_asp_AS"/>
</dbReference>
<evidence type="ECO:0000313" key="12">
    <source>
        <dbReference type="EMBL" id="ABQ23399.1"/>
    </source>
</evidence>
<keyword evidence="8" id="KW-0325">Glycoprotein</keyword>
<evidence type="ECO:0000256" key="1">
    <source>
        <dbReference type="ARBA" id="ARBA00008455"/>
    </source>
</evidence>
<keyword evidence="7" id="KW-1015">Disulfide bond</keyword>
<dbReference type="InterPro" id="IPR013128">
    <property type="entry name" value="Peptidase_C1A"/>
</dbReference>
<keyword evidence="3 9" id="KW-0732">Signal</keyword>
<dbReference type="PROSITE" id="PS00640">
    <property type="entry name" value="THIOL_PROTEASE_ASN"/>
    <property type="match status" value="1"/>
</dbReference>
<dbReference type="InterPro" id="IPR025660">
    <property type="entry name" value="Pept_his_AS"/>
</dbReference>
<evidence type="ECO:0000256" key="5">
    <source>
        <dbReference type="ARBA" id="ARBA00022807"/>
    </source>
</evidence>
<reference evidence="12" key="1">
    <citation type="submission" date="2007-04" db="EMBL/GenBank/DDBJ databases">
        <title>Trypanoplasma borreli cysteine protease activities suggest a conservation of function with respect to macrophage activation and digestion of host proteins in common carp.</title>
        <authorList>
            <person name="Ruszczyk A."/>
            <person name="Joerink M."/>
            <person name="Savelkoul H.F.J."/>
            <person name="Wiegertjes G.F."/>
        </authorList>
    </citation>
    <scope>NUCLEOTIDE SEQUENCE</scope>
</reference>
<dbReference type="GO" id="GO:0004197">
    <property type="term" value="F:cysteine-type endopeptidase activity"/>
    <property type="evidence" value="ECO:0007669"/>
    <property type="project" value="InterPro"/>
</dbReference>
<name>A5HLY0_TRYBO</name>
<dbReference type="AlphaFoldDB" id="A5HLY0"/>
<dbReference type="PANTHER" id="PTHR12411">
    <property type="entry name" value="CYSTEINE PROTEASE FAMILY C1-RELATED"/>
    <property type="match status" value="1"/>
</dbReference>
<comment type="similarity">
    <text evidence="1">Belongs to the peptidase C1 family.</text>
</comment>
<feature type="signal peptide" evidence="9">
    <location>
        <begin position="1"/>
        <end position="17"/>
    </location>
</feature>
<protein>
    <submittedName>
        <fullName evidence="12">Cathepsin L isotype 2</fullName>
    </submittedName>
</protein>
<proteinExistence type="evidence at transcript level"/>
<evidence type="ECO:0000256" key="9">
    <source>
        <dbReference type="SAM" id="SignalP"/>
    </source>
</evidence>
<feature type="chain" id="PRO_5018775996" evidence="9">
    <location>
        <begin position="18"/>
        <end position="443"/>
    </location>
</feature>
<dbReference type="SUPFAM" id="SSF54001">
    <property type="entry name" value="Cysteine proteinases"/>
    <property type="match status" value="1"/>
</dbReference>
<evidence type="ECO:0000259" key="11">
    <source>
        <dbReference type="SMART" id="SM00848"/>
    </source>
</evidence>
<dbReference type="InterPro" id="IPR000668">
    <property type="entry name" value="Peptidase_C1A_C"/>
</dbReference>
<dbReference type="InterPro" id="IPR000169">
    <property type="entry name" value="Pept_cys_AS"/>
</dbReference>
<evidence type="ECO:0000256" key="2">
    <source>
        <dbReference type="ARBA" id="ARBA00022670"/>
    </source>
</evidence>
<evidence type="ECO:0000256" key="3">
    <source>
        <dbReference type="ARBA" id="ARBA00022729"/>
    </source>
</evidence>
<dbReference type="SMART" id="SM00645">
    <property type="entry name" value="Pept_C1"/>
    <property type="match status" value="1"/>
</dbReference>
<dbReference type="FunFam" id="3.90.70.10:FF:000138">
    <property type="entry name" value="Cruzipain"/>
    <property type="match status" value="1"/>
</dbReference>
<accession>A5HLY0</accession>
<keyword evidence="6" id="KW-0865">Zymogen</keyword>
<evidence type="ECO:0000256" key="7">
    <source>
        <dbReference type="ARBA" id="ARBA00023157"/>
    </source>
</evidence>
<evidence type="ECO:0000259" key="10">
    <source>
        <dbReference type="SMART" id="SM00645"/>
    </source>
</evidence>
<dbReference type="InterPro" id="IPR038765">
    <property type="entry name" value="Papain-like_cys_pep_sf"/>
</dbReference>
<feature type="domain" description="Cathepsin propeptide inhibitor" evidence="11">
    <location>
        <begin position="25"/>
        <end position="81"/>
    </location>
</feature>
<keyword evidence="5" id="KW-0788">Thiol protease</keyword>
<feature type="domain" description="Peptidase C1A papain C-terminal" evidence="10">
    <location>
        <begin position="114"/>
        <end position="328"/>
    </location>
</feature>
<dbReference type="PROSITE" id="PS00639">
    <property type="entry name" value="THIOL_PROTEASE_HIS"/>
    <property type="match status" value="1"/>
</dbReference>
<dbReference type="InterPro" id="IPR013201">
    <property type="entry name" value="Prot_inhib_I29"/>
</dbReference>
<keyword evidence="4" id="KW-0378">Hydrolase</keyword>
<dbReference type="CDD" id="cd02248">
    <property type="entry name" value="Peptidase_C1A"/>
    <property type="match status" value="1"/>
</dbReference>
<dbReference type="Pfam" id="PF12131">
    <property type="entry name" value="DUF3586"/>
    <property type="match status" value="1"/>
</dbReference>
<evidence type="ECO:0000256" key="6">
    <source>
        <dbReference type="ARBA" id="ARBA00023145"/>
    </source>
</evidence>
<dbReference type="PRINTS" id="PR00705">
    <property type="entry name" value="PAPAIN"/>
</dbReference>
<dbReference type="SMART" id="SM00848">
    <property type="entry name" value="Inhibitor_I29"/>
    <property type="match status" value="1"/>
</dbReference>